<dbReference type="SUPFAM" id="SSF51182">
    <property type="entry name" value="RmlC-like cupins"/>
    <property type="match status" value="1"/>
</dbReference>
<organism evidence="2 3">
    <name type="scientific">Microdochium bolleyi</name>
    <dbReference type="NCBI Taxonomy" id="196109"/>
    <lineage>
        <taxon>Eukaryota</taxon>
        <taxon>Fungi</taxon>
        <taxon>Dikarya</taxon>
        <taxon>Ascomycota</taxon>
        <taxon>Pezizomycotina</taxon>
        <taxon>Sordariomycetes</taxon>
        <taxon>Xylariomycetidae</taxon>
        <taxon>Xylariales</taxon>
        <taxon>Microdochiaceae</taxon>
        <taxon>Microdochium</taxon>
    </lineage>
</organism>
<dbReference type="Proteomes" id="UP000070501">
    <property type="component" value="Unassembled WGS sequence"/>
</dbReference>
<dbReference type="PANTHER" id="PTHR36448">
    <property type="entry name" value="BLR7373 PROTEIN"/>
    <property type="match status" value="1"/>
</dbReference>
<name>A0A136JD74_9PEZI</name>
<proteinExistence type="predicted"/>
<evidence type="ECO:0000256" key="1">
    <source>
        <dbReference type="SAM" id="MobiDB-lite"/>
    </source>
</evidence>
<feature type="region of interest" description="Disordered" evidence="1">
    <location>
        <begin position="198"/>
        <end position="224"/>
    </location>
</feature>
<sequence>MATATTTITMAEPVVYHIPATKLIPNSTQPLLYYPGFFLRSSSSSTASPANPEEEKEKQEAVIDATTVFDLFRQHGWETQWVAKYGLSQPSHYHPETHECMAVLTGPGRIRFGVADLDPDWRRNTPLAAAAVGNTQVPADGTASQASKQGEGVYWEAGGVELTVHAGDAFVIPAGVAHKSYDLAPGAAQEATALTGADFHGVDTGHNDNDGEGDSNGGKAGKGDTRKVVQACELSGFTMIGAYPGGKDWTWAEGGAHVGDFERIWNIEKPELDPLTGRKGGINELWA</sequence>
<dbReference type="Gene3D" id="2.60.120.10">
    <property type="entry name" value="Jelly Rolls"/>
    <property type="match status" value="1"/>
</dbReference>
<reference evidence="3" key="1">
    <citation type="submission" date="2016-02" db="EMBL/GenBank/DDBJ databases">
        <title>Draft genome sequence of Microdochium bolleyi, a fungal endophyte of beachgrass.</title>
        <authorList>
            <consortium name="DOE Joint Genome Institute"/>
            <person name="David A.S."/>
            <person name="May G."/>
            <person name="Haridas S."/>
            <person name="Lim J."/>
            <person name="Wang M."/>
            <person name="Labutti K."/>
            <person name="Lipzen A."/>
            <person name="Barry K."/>
            <person name="Grigoriev I.V."/>
        </authorList>
    </citation>
    <scope>NUCLEOTIDE SEQUENCE [LARGE SCALE GENOMIC DNA]</scope>
    <source>
        <strain evidence="3">J235TASD1</strain>
    </source>
</reference>
<evidence type="ECO:0000313" key="3">
    <source>
        <dbReference type="Proteomes" id="UP000070501"/>
    </source>
</evidence>
<dbReference type="InterPro" id="IPR047121">
    <property type="entry name" value="YjiB-like"/>
</dbReference>
<evidence type="ECO:0008006" key="4">
    <source>
        <dbReference type="Google" id="ProtNLM"/>
    </source>
</evidence>
<feature type="compositionally biased region" description="Basic and acidic residues" evidence="1">
    <location>
        <begin position="200"/>
        <end position="209"/>
    </location>
</feature>
<dbReference type="InterPro" id="IPR011051">
    <property type="entry name" value="RmlC_Cupin_sf"/>
</dbReference>
<dbReference type="InParanoid" id="A0A136JD74"/>
<dbReference type="InterPro" id="IPR014710">
    <property type="entry name" value="RmlC-like_jellyroll"/>
</dbReference>
<dbReference type="EMBL" id="KQ964246">
    <property type="protein sequence ID" value="KXJ95058.1"/>
    <property type="molecule type" value="Genomic_DNA"/>
</dbReference>
<gene>
    <name evidence="2" type="ORF">Micbo1qcDRAFT_216719</name>
</gene>
<accession>A0A136JD74</accession>
<evidence type="ECO:0000313" key="2">
    <source>
        <dbReference type="EMBL" id="KXJ95058.1"/>
    </source>
</evidence>
<protein>
    <recommendedName>
        <fullName evidence="4">Cupin type-1 domain-containing protein</fullName>
    </recommendedName>
</protein>
<keyword evidence="3" id="KW-1185">Reference proteome</keyword>
<dbReference type="AlphaFoldDB" id="A0A136JD74"/>
<dbReference type="PANTHER" id="PTHR36448:SF3">
    <property type="entry name" value="CUPIN TYPE-2 DOMAIN-CONTAINING PROTEIN"/>
    <property type="match status" value="1"/>
</dbReference>
<dbReference type="OrthoDB" id="2446447at2759"/>